<name>A0A7C5PLF2_9BACT</name>
<dbReference type="PROSITE" id="PS51831">
    <property type="entry name" value="HD"/>
    <property type="match status" value="1"/>
</dbReference>
<dbReference type="InterPro" id="IPR005249">
    <property type="entry name" value="YqeK"/>
</dbReference>
<dbReference type="EMBL" id="DRUY01000030">
    <property type="protein sequence ID" value="HHI65053.1"/>
    <property type="molecule type" value="Genomic_DNA"/>
</dbReference>
<evidence type="ECO:0000256" key="5">
    <source>
        <dbReference type="ARBA" id="ARBA00023004"/>
    </source>
</evidence>
<evidence type="ECO:0000256" key="4">
    <source>
        <dbReference type="ARBA" id="ARBA00022801"/>
    </source>
</evidence>
<dbReference type="AlphaFoldDB" id="A0A7C5PLF2"/>
<dbReference type="SMART" id="SM00471">
    <property type="entry name" value="HDc"/>
    <property type="match status" value="1"/>
</dbReference>
<comment type="caution">
    <text evidence="8">The sequence shown here is derived from an EMBL/GenBank/DDBJ whole genome shotgun (WGS) entry which is preliminary data.</text>
</comment>
<keyword evidence="5" id="KW-0408">Iron</keyword>
<dbReference type="PANTHER" id="PTHR35795">
    <property type="entry name" value="SLR1885 PROTEIN"/>
    <property type="match status" value="1"/>
</dbReference>
<accession>A0A7C5PLF2</accession>
<dbReference type="InterPro" id="IPR051094">
    <property type="entry name" value="Diverse_Catalytic_Enzymes"/>
</dbReference>
<protein>
    <recommendedName>
        <fullName evidence="1">bis(5'-nucleosyl)-tetraphosphatase (symmetrical)</fullName>
        <ecNumber evidence="1">3.6.1.41</ecNumber>
    </recommendedName>
</protein>
<dbReference type="InterPro" id="IPR006674">
    <property type="entry name" value="HD_domain"/>
</dbReference>
<dbReference type="GO" id="GO:0008803">
    <property type="term" value="F:bis(5'-nucleosyl)-tetraphosphatase (symmetrical) activity"/>
    <property type="evidence" value="ECO:0007669"/>
    <property type="project" value="UniProtKB-EC"/>
</dbReference>
<reference evidence="8" key="1">
    <citation type="journal article" date="2020" name="mSystems">
        <title>Genome- and Community-Level Interaction Insights into Carbon Utilization and Element Cycling Functions of Hydrothermarchaeota in Hydrothermal Sediment.</title>
        <authorList>
            <person name="Zhou Z."/>
            <person name="Liu Y."/>
            <person name="Xu W."/>
            <person name="Pan J."/>
            <person name="Luo Z.H."/>
            <person name="Li M."/>
        </authorList>
    </citation>
    <scope>NUCLEOTIDE SEQUENCE [LARGE SCALE GENOMIC DNA]</scope>
    <source>
        <strain evidence="8">SpSt-1019</strain>
    </source>
</reference>
<evidence type="ECO:0000256" key="3">
    <source>
        <dbReference type="ARBA" id="ARBA00022741"/>
    </source>
</evidence>
<dbReference type="Pfam" id="PF01966">
    <property type="entry name" value="HD"/>
    <property type="match status" value="1"/>
</dbReference>
<evidence type="ECO:0000256" key="6">
    <source>
        <dbReference type="ARBA" id="ARBA00049417"/>
    </source>
</evidence>
<evidence type="ECO:0000259" key="7">
    <source>
        <dbReference type="PROSITE" id="PS51831"/>
    </source>
</evidence>
<keyword evidence="4" id="KW-0378">Hydrolase</keyword>
<evidence type="ECO:0000256" key="2">
    <source>
        <dbReference type="ARBA" id="ARBA00022723"/>
    </source>
</evidence>
<keyword evidence="2" id="KW-0479">Metal-binding</keyword>
<feature type="domain" description="HD" evidence="7">
    <location>
        <begin position="20"/>
        <end position="135"/>
    </location>
</feature>
<dbReference type="EC" id="3.6.1.41" evidence="1"/>
<evidence type="ECO:0000313" key="8">
    <source>
        <dbReference type="EMBL" id="HHI65053.1"/>
    </source>
</evidence>
<dbReference type="GO" id="GO:0000166">
    <property type="term" value="F:nucleotide binding"/>
    <property type="evidence" value="ECO:0007669"/>
    <property type="project" value="UniProtKB-KW"/>
</dbReference>
<dbReference type="GO" id="GO:0046872">
    <property type="term" value="F:metal ion binding"/>
    <property type="evidence" value="ECO:0007669"/>
    <property type="project" value="UniProtKB-KW"/>
</dbReference>
<keyword evidence="3" id="KW-0547">Nucleotide-binding</keyword>
<proteinExistence type="predicted"/>
<organism evidence="8">
    <name type="scientific">Thermodesulfobium narugense</name>
    <dbReference type="NCBI Taxonomy" id="184064"/>
    <lineage>
        <taxon>Bacteria</taxon>
        <taxon>Pseudomonadati</taxon>
        <taxon>Thermodesulfobiota</taxon>
        <taxon>Thermodesulfobiia</taxon>
        <taxon>Thermodesulfobiales</taxon>
        <taxon>Thermodesulfobiaceae</taxon>
        <taxon>Thermodesulfobium</taxon>
    </lineage>
</organism>
<dbReference type="NCBIfam" id="TIGR00488">
    <property type="entry name" value="bis(5'-nucleosyl)-tetraphosphatase (symmetrical) YqeK"/>
    <property type="match status" value="1"/>
</dbReference>
<dbReference type="PANTHER" id="PTHR35795:SF1">
    <property type="entry name" value="BIS(5'-NUCLEOSYL)-TETRAPHOSPHATASE, SYMMETRICAL"/>
    <property type="match status" value="1"/>
</dbReference>
<dbReference type="InterPro" id="IPR003607">
    <property type="entry name" value="HD/PDEase_dom"/>
</dbReference>
<dbReference type="CDD" id="cd00077">
    <property type="entry name" value="HDc"/>
    <property type="match status" value="1"/>
</dbReference>
<comment type="catalytic activity">
    <reaction evidence="6">
        <text>P(1),P(4)-bis(5'-adenosyl) tetraphosphate + H2O = 2 ADP + 2 H(+)</text>
        <dbReference type="Rhea" id="RHEA:24252"/>
        <dbReference type="ChEBI" id="CHEBI:15377"/>
        <dbReference type="ChEBI" id="CHEBI:15378"/>
        <dbReference type="ChEBI" id="CHEBI:58141"/>
        <dbReference type="ChEBI" id="CHEBI:456216"/>
        <dbReference type="EC" id="3.6.1.41"/>
    </reaction>
</comment>
<gene>
    <name evidence="8" type="ORF">ENL70_00710</name>
</gene>
<evidence type="ECO:0000256" key="1">
    <source>
        <dbReference type="ARBA" id="ARBA00012506"/>
    </source>
</evidence>
<dbReference type="Gene3D" id="1.10.3210.10">
    <property type="entry name" value="Hypothetical protein af1432"/>
    <property type="match status" value="1"/>
</dbReference>
<sequence length="201" mass="23198">MVLINKVMEFAKEKLGNSYRFRHTLAVAEEAKDIASFMKVDTERIYIAALMHDTARGLDSEDMHNEAKKYKINISTLEEKRPILLHGLVAANWLIDKLNIVDWEIYEAICLHTTGAPNMGKMAAALFMADKLAITEGSHIDESLLNARKLLPNEIERAFLWCFAYSFQYLINNNRELHPVSIEAWNYYCKKENLEVLFGKR</sequence>
<dbReference type="SUPFAM" id="SSF109604">
    <property type="entry name" value="HD-domain/PDEase-like"/>
    <property type="match status" value="1"/>
</dbReference>